<dbReference type="InterPro" id="IPR017946">
    <property type="entry name" value="PLC-like_Pdiesterase_TIM-brl"/>
</dbReference>
<protein>
    <recommendedName>
        <fullName evidence="1">GP-PDE domain-containing protein</fullName>
    </recommendedName>
</protein>
<keyword evidence="3" id="KW-1185">Reference proteome</keyword>
<reference evidence="2 3" key="1">
    <citation type="submission" date="2021-10" db="EMBL/GenBank/DDBJ databases">
        <title>Anaerobic single-cell dispensing facilitates the cultivation of human gut bacteria.</title>
        <authorList>
            <person name="Afrizal A."/>
        </authorList>
    </citation>
    <scope>NUCLEOTIDE SEQUENCE [LARGE SCALE GENOMIC DNA]</scope>
    <source>
        <strain evidence="2 3">CLA-AA-H273</strain>
    </source>
</reference>
<sequence length="279" mass="30647">MKIIRKTAIVMLLCLYFLTYGVLPQVQAAGKDAPVIVVAHRAGAKVAPENTVAALEQAIRDGAPIAEIDVQQLSDGTLIVMHDSNFKRTTGEDICVWDAEADALKTLEVGSGFSAAYRGEQIPTLEEMLACARGRITLMIELKYTGQEDALEESVLTLLQDYDMVDECIIGSMNKGILQKMKELEPGISTVFIAHDLEEEDYELDYADSYSIEGRNLTVDMVDAIHYCGKSVYGWTANTSGAMLRIVNCGADGVITDDVRLLQTFLREQACRKAFASVY</sequence>
<feature type="domain" description="GP-PDE" evidence="1">
    <location>
        <begin position="35"/>
        <end position="266"/>
    </location>
</feature>
<dbReference type="AlphaFoldDB" id="A0AAE3A111"/>
<dbReference type="GO" id="GO:0008081">
    <property type="term" value="F:phosphoric diester hydrolase activity"/>
    <property type="evidence" value="ECO:0007669"/>
    <property type="project" value="InterPro"/>
</dbReference>
<organism evidence="2 3">
    <name type="scientific">Waltera acetigignens</name>
    <dbReference type="NCBI Taxonomy" id="2981769"/>
    <lineage>
        <taxon>Bacteria</taxon>
        <taxon>Bacillati</taxon>
        <taxon>Bacillota</taxon>
        <taxon>Clostridia</taxon>
        <taxon>Lachnospirales</taxon>
        <taxon>Lachnospiraceae</taxon>
        <taxon>Waltera</taxon>
    </lineage>
</organism>
<dbReference type="InterPro" id="IPR030395">
    <property type="entry name" value="GP_PDE_dom"/>
</dbReference>
<dbReference type="PROSITE" id="PS51704">
    <property type="entry name" value="GP_PDE"/>
    <property type="match status" value="1"/>
</dbReference>
<dbReference type="Pfam" id="PF03009">
    <property type="entry name" value="GDPD"/>
    <property type="match status" value="1"/>
</dbReference>
<evidence type="ECO:0000313" key="2">
    <source>
        <dbReference type="EMBL" id="MCC2119138.1"/>
    </source>
</evidence>
<evidence type="ECO:0000313" key="3">
    <source>
        <dbReference type="Proteomes" id="UP001197795"/>
    </source>
</evidence>
<comment type="caution">
    <text evidence="2">The sequence shown here is derived from an EMBL/GenBank/DDBJ whole genome shotgun (WGS) entry which is preliminary data.</text>
</comment>
<evidence type="ECO:0000259" key="1">
    <source>
        <dbReference type="PROSITE" id="PS51704"/>
    </source>
</evidence>
<dbReference type="EMBL" id="JAJEPV010000011">
    <property type="protein sequence ID" value="MCC2119138.1"/>
    <property type="molecule type" value="Genomic_DNA"/>
</dbReference>
<accession>A0AAE3A111</accession>
<dbReference type="PANTHER" id="PTHR46211">
    <property type="entry name" value="GLYCEROPHOSPHORYL DIESTER PHOSPHODIESTERASE"/>
    <property type="match status" value="1"/>
</dbReference>
<dbReference type="GO" id="GO:0006629">
    <property type="term" value="P:lipid metabolic process"/>
    <property type="evidence" value="ECO:0007669"/>
    <property type="project" value="InterPro"/>
</dbReference>
<dbReference type="PANTHER" id="PTHR46211:SF8">
    <property type="entry name" value="PHOSPHODIESTERASE"/>
    <property type="match status" value="1"/>
</dbReference>
<dbReference type="Gene3D" id="3.20.20.190">
    <property type="entry name" value="Phosphatidylinositol (PI) phosphodiesterase"/>
    <property type="match status" value="1"/>
</dbReference>
<name>A0AAE3A111_9FIRM</name>
<gene>
    <name evidence="2" type="ORF">LKD75_05940</name>
</gene>
<dbReference type="SUPFAM" id="SSF51695">
    <property type="entry name" value="PLC-like phosphodiesterases"/>
    <property type="match status" value="1"/>
</dbReference>
<dbReference type="Proteomes" id="UP001197795">
    <property type="component" value="Unassembled WGS sequence"/>
</dbReference>
<proteinExistence type="predicted"/>
<dbReference type="RefSeq" id="WP_227733013.1">
    <property type="nucleotide sequence ID" value="NZ_JAJEPV010000011.1"/>
</dbReference>